<evidence type="ECO:0000313" key="1">
    <source>
        <dbReference type="EMBL" id="EMS62043.1"/>
    </source>
</evidence>
<gene>
    <name evidence="1" type="ORF">TRIUR3_32609</name>
</gene>
<accession>M7ZFS6</accession>
<protein>
    <submittedName>
        <fullName evidence="1">Uncharacterized protein</fullName>
    </submittedName>
</protein>
<dbReference type="AlphaFoldDB" id="M7ZFS6"/>
<reference evidence="1" key="1">
    <citation type="journal article" date="2013" name="Nature">
        <title>Draft genome of the wheat A-genome progenitor Triticum urartu.</title>
        <authorList>
            <person name="Ling H.Q."/>
            <person name="Zhao S."/>
            <person name="Liu D."/>
            <person name="Wang J."/>
            <person name="Sun H."/>
            <person name="Zhang C."/>
            <person name="Fan H."/>
            <person name="Li D."/>
            <person name="Dong L."/>
            <person name="Tao Y."/>
            <person name="Gao C."/>
            <person name="Wu H."/>
            <person name="Li Y."/>
            <person name="Cui Y."/>
            <person name="Guo X."/>
            <person name="Zheng S."/>
            <person name="Wang B."/>
            <person name="Yu K."/>
            <person name="Liang Q."/>
            <person name="Yang W."/>
            <person name="Lou X."/>
            <person name="Chen J."/>
            <person name="Feng M."/>
            <person name="Jian J."/>
            <person name="Zhang X."/>
            <person name="Luo G."/>
            <person name="Jiang Y."/>
            <person name="Liu J."/>
            <person name="Wang Z."/>
            <person name="Sha Y."/>
            <person name="Zhang B."/>
            <person name="Wu H."/>
            <person name="Tang D."/>
            <person name="Shen Q."/>
            <person name="Xue P."/>
            <person name="Zou S."/>
            <person name="Wang X."/>
            <person name="Liu X."/>
            <person name="Wang F."/>
            <person name="Yang Y."/>
            <person name="An X."/>
            <person name="Dong Z."/>
            <person name="Zhang K."/>
            <person name="Zhang X."/>
            <person name="Luo M.C."/>
            <person name="Dvorak J."/>
            <person name="Tong Y."/>
            <person name="Wang J."/>
            <person name="Yang H."/>
            <person name="Li Z."/>
            <person name="Wang D."/>
            <person name="Zhang A."/>
            <person name="Wang J."/>
        </authorList>
    </citation>
    <scope>NUCLEOTIDE SEQUENCE</scope>
</reference>
<organism evidence="1">
    <name type="scientific">Triticum urartu</name>
    <name type="common">Red wild einkorn</name>
    <name type="synonym">Crithodium urartu</name>
    <dbReference type="NCBI Taxonomy" id="4572"/>
    <lineage>
        <taxon>Eukaryota</taxon>
        <taxon>Viridiplantae</taxon>
        <taxon>Streptophyta</taxon>
        <taxon>Embryophyta</taxon>
        <taxon>Tracheophyta</taxon>
        <taxon>Spermatophyta</taxon>
        <taxon>Magnoliopsida</taxon>
        <taxon>Liliopsida</taxon>
        <taxon>Poales</taxon>
        <taxon>Poaceae</taxon>
        <taxon>BOP clade</taxon>
        <taxon>Pooideae</taxon>
        <taxon>Triticodae</taxon>
        <taxon>Triticeae</taxon>
        <taxon>Triticinae</taxon>
        <taxon>Triticum</taxon>
    </lineage>
</organism>
<sequence>MAHPGARGGVLLREAVFKVGGGAHWWVGGEVDVEACAGADRGVGCRHRRGGFGSPRRIEASVRR</sequence>
<proteinExistence type="predicted"/>
<dbReference type="EMBL" id="KD087270">
    <property type="protein sequence ID" value="EMS62043.1"/>
    <property type="molecule type" value="Genomic_DNA"/>
</dbReference>
<name>M7ZFS6_TRIUA</name>